<sequence>MSILIKEKQQKKKNHNNHYMHYDREQQTSSTITIRLERHHRGLIIECITENLRIPNSAIRDQLIIDVQYPPQMELKLGAPSLSLDSIQEGIDIYFDCHIDSNPLPTTPITWLFNGEPLQPESGIIESNQSLVLQRVQRWRNGTYQCQCSNQQGQSLSNQLKLDIKFAPVCRYPYTLIYGLQLNEIIQIICEIDSRPNTDITFQWRFEKHTNLANFIVINKTKSILEYVPRQRDQYGLIECTAKNSIGIQREPCRYLIVPVTNPYFPYECLVSNQSDSTLSIRCDGSLSSSSSSSMTNQSNLIDKESISTDKHSSSTWSTSNHHGHHRDDEESDEIFSGDSDDNDDQDDDDQKTTTRLKYNQSYRKQKSKHNLDSSLATNLTTTDIYSLYFAPDLQSQSTTGNNDDGQSSVDGGGQSIKMTYRNGIGPYPTTTTTTITAGNLQQQQRAAAVQSSILFLNELVPKFNSHSLNQQPHLLVYPPTYYICEIYSLLPRPTLIKNLTIDAIDKRIMNPLLNGSFSFLINDLPSNTPIRLNIYAQNNRKRSPIQIELQAKTLRAAERRIDFGEHHQSHDQHSTISTARGSGNGIRKTSSFFDELFGGYGRFRNKHMVVGLIISTVIITVIIALILITIAILRSKYQQQQQQQNTRYQGHHLNDEHLLTSNNSNGRLKQTTTAANVEEMNTANDNDDGNNEFIMLNDKMIHITNKQQQQNNLEDSTLNNQNIVETTFLTNENTDDNQEQNNNDDDDEVAIDNHHHHHHIRNNQMDLVEFAAATAGNNNDYGMNLIDDDNSMSASAAKRTSITGLTSHHTAAQQPPPNYYDLNLTSETSASSDSIQTNQPAGYYFSKERSRRSRSKSRSSVSSDKSRKSTAGSEKSKRNKSRRSSSLGGREESRRSKRHSRKERSSRSSSAPPDFGYGSGGQKSPRLFNKQNDDPLTSIDKRIKSVIKGIASDKVPKIIITGSGISASFAKKDDDLLKLLAKKSSHGSTSPPASTSPPQQQQQQTIAILKVPSTKLTEKVKSIIRREKSQPPTFKIMEVVHLSKSKSLRKQSKPKSVPHLPPPQLATQVPPPPTFKVIEVINLGHPSKSRSLRKQRSLSPPQLATATAAAANPETATTMYSLRKTTSKAYAMPVDEISFTIGANRNTRDTDDGTIDQQQDDWNLQQQQQQQQQQEFSVSATTEASVTVDTRPWLKDI</sequence>
<accession>A0A6P6XMC3</accession>
<dbReference type="PROSITE" id="PS50835">
    <property type="entry name" value="IG_LIKE"/>
    <property type="match status" value="1"/>
</dbReference>
<keyword evidence="2" id="KW-0472">Membrane</keyword>
<dbReference type="SUPFAM" id="SSF48726">
    <property type="entry name" value="Immunoglobulin"/>
    <property type="match status" value="2"/>
</dbReference>
<dbReference type="CDD" id="cd00096">
    <property type="entry name" value="Ig"/>
    <property type="match status" value="1"/>
</dbReference>
<evidence type="ECO:0000256" key="1">
    <source>
        <dbReference type="SAM" id="MobiDB-lite"/>
    </source>
</evidence>
<feature type="compositionally biased region" description="Basic and acidic residues" evidence="1">
    <location>
        <begin position="302"/>
        <end position="313"/>
    </location>
</feature>
<feature type="domain" description="Ig-like" evidence="3">
    <location>
        <begin position="80"/>
        <end position="157"/>
    </location>
</feature>
<feature type="compositionally biased region" description="Pro residues" evidence="1">
    <location>
        <begin position="1060"/>
        <end position="1073"/>
    </location>
</feature>
<feature type="compositionally biased region" description="Acidic residues" evidence="1">
    <location>
        <begin position="330"/>
        <end position="350"/>
    </location>
</feature>
<feature type="compositionally biased region" description="Low complexity" evidence="1">
    <location>
        <begin position="401"/>
        <end position="410"/>
    </location>
</feature>
<dbReference type="RefSeq" id="XP_027194640.1">
    <property type="nucleotide sequence ID" value="XM_027338839.1"/>
</dbReference>
<dbReference type="InterPro" id="IPR036179">
    <property type="entry name" value="Ig-like_dom_sf"/>
</dbReference>
<feature type="region of interest" description="Disordered" evidence="1">
    <location>
        <begin position="396"/>
        <end position="428"/>
    </location>
</feature>
<evidence type="ECO:0000313" key="5">
    <source>
        <dbReference type="RefSeq" id="XP_027194640.1"/>
    </source>
</evidence>
<dbReference type="InterPro" id="IPR013783">
    <property type="entry name" value="Ig-like_fold"/>
</dbReference>
<feature type="region of interest" description="Disordered" evidence="1">
    <location>
        <begin position="1087"/>
        <end position="1108"/>
    </location>
</feature>
<dbReference type="OrthoDB" id="6514419at2759"/>
<gene>
    <name evidence="5" type="primary">LOC113789320</name>
</gene>
<feature type="transmembrane region" description="Helical" evidence="2">
    <location>
        <begin position="610"/>
        <end position="634"/>
    </location>
</feature>
<feature type="region of interest" description="Disordered" evidence="1">
    <location>
        <begin position="1163"/>
        <end position="1198"/>
    </location>
</feature>
<feature type="compositionally biased region" description="Low complexity" evidence="1">
    <location>
        <begin position="1163"/>
        <end position="1175"/>
    </location>
</feature>
<keyword evidence="2" id="KW-1133">Transmembrane helix</keyword>
<protein>
    <submittedName>
        <fullName evidence="5">Uncharacterized protein LOC113789320</fullName>
    </submittedName>
</protein>
<dbReference type="Pfam" id="PF13927">
    <property type="entry name" value="Ig_3"/>
    <property type="match status" value="1"/>
</dbReference>
<feature type="compositionally biased region" description="Polar residues" evidence="1">
    <location>
        <begin position="354"/>
        <end position="363"/>
    </location>
</feature>
<dbReference type="Proteomes" id="UP000515146">
    <property type="component" value="Unplaced"/>
</dbReference>
<organism evidence="4 5">
    <name type="scientific">Dermatophagoides pteronyssinus</name>
    <name type="common">European house dust mite</name>
    <dbReference type="NCBI Taxonomy" id="6956"/>
    <lineage>
        <taxon>Eukaryota</taxon>
        <taxon>Metazoa</taxon>
        <taxon>Ecdysozoa</taxon>
        <taxon>Arthropoda</taxon>
        <taxon>Chelicerata</taxon>
        <taxon>Arachnida</taxon>
        <taxon>Acari</taxon>
        <taxon>Acariformes</taxon>
        <taxon>Sarcoptiformes</taxon>
        <taxon>Astigmata</taxon>
        <taxon>Psoroptidia</taxon>
        <taxon>Analgoidea</taxon>
        <taxon>Pyroglyphidae</taxon>
        <taxon>Dermatophagoidinae</taxon>
        <taxon>Dermatophagoides</taxon>
    </lineage>
</organism>
<evidence type="ECO:0000259" key="3">
    <source>
        <dbReference type="PROSITE" id="PS50835"/>
    </source>
</evidence>
<feature type="region of interest" description="Disordered" evidence="1">
    <location>
        <begin position="287"/>
        <end position="372"/>
    </location>
</feature>
<feature type="region of interest" description="Disordered" evidence="1">
    <location>
        <begin position="732"/>
        <end position="751"/>
    </location>
</feature>
<keyword evidence="2" id="KW-0812">Transmembrane</keyword>
<feature type="compositionally biased region" description="Low complexity" evidence="1">
    <location>
        <begin position="1098"/>
        <end position="1108"/>
    </location>
</feature>
<dbReference type="PANTHER" id="PTHR23278">
    <property type="entry name" value="SIDESTEP PROTEIN"/>
    <property type="match status" value="1"/>
</dbReference>
<name>A0A6P6XMC3_DERPT</name>
<feature type="region of interest" description="Disordered" evidence="1">
    <location>
        <begin position="807"/>
        <end position="936"/>
    </location>
</feature>
<feature type="region of interest" description="Disordered" evidence="1">
    <location>
        <begin position="984"/>
        <end position="1005"/>
    </location>
</feature>
<dbReference type="AlphaFoldDB" id="A0A6P6XMC3"/>
<feature type="compositionally biased region" description="Polar residues" evidence="1">
    <location>
        <begin position="1176"/>
        <end position="1189"/>
    </location>
</feature>
<dbReference type="PANTHER" id="PTHR23278:SF19">
    <property type="entry name" value="OBSCURIN"/>
    <property type="match status" value="1"/>
</dbReference>
<dbReference type="InParanoid" id="A0A6P6XMC3"/>
<keyword evidence="4" id="KW-1185">Reference proteome</keyword>
<feature type="region of interest" description="Disordered" evidence="1">
    <location>
        <begin position="1046"/>
        <end position="1073"/>
    </location>
</feature>
<proteinExistence type="predicted"/>
<reference evidence="5" key="1">
    <citation type="submission" date="2025-08" db="UniProtKB">
        <authorList>
            <consortium name="RefSeq"/>
        </authorList>
    </citation>
    <scope>IDENTIFICATION</scope>
    <source>
        <strain evidence="5">Airmid</strain>
    </source>
</reference>
<feature type="compositionally biased region" description="Basic residues" evidence="1">
    <location>
        <begin position="896"/>
        <end position="905"/>
    </location>
</feature>
<dbReference type="KEGG" id="dpte:113789320"/>
<evidence type="ECO:0000256" key="2">
    <source>
        <dbReference type="SAM" id="Phobius"/>
    </source>
</evidence>
<feature type="compositionally biased region" description="Low complexity" evidence="1">
    <location>
        <begin position="989"/>
        <end position="1005"/>
    </location>
</feature>
<dbReference type="Gene3D" id="2.60.40.10">
    <property type="entry name" value="Immunoglobulins"/>
    <property type="match status" value="2"/>
</dbReference>
<feature type="non-terminal residue" evidence="5">
    <location>
        <position position="1198"/>
    </location>
</feature>
<evidence type="ECO:0000313" key="4">
    <source>
        <dbReference type="Proteomes" id="UP000515146"/>
    </source>
</evidence>
<feature type="compositionally biased region" description="Basic residues" evidence="1">
    <location>
        <begin position="1088"/>
        <end position="1097"/>
    </location>
</feature>
<dbReference type="InterPro" id="IPR007110">
    <property type="entry name" value="Ig-like_dom"/>
</dbReference>
<feature type="compositionally biased region" description="Polar residues" evidence="1">
    <location>
        <begin position="824"/>
        <end position="841"/>
    </location>
</feature>
<feature type="compositionally biased region" description="Acidic residues" evidence="1">
    <location>
        <begin position="734"/>
        <end position="751"/>
    </location>
</feature>